<proteinExistence type="evidence at transcript level"/>
<keyword evidence="8" id="KW-0256">Endoplasmic reticulum</keyword>
<evidence type="ECO:0000256" key="15">
    <source>
        <dbReference type="SAM" id="SignalP"/>
    </source>
</evidence>
<dbReference type="GO" id="GO:0005506">
    <property type="term" value="F:iron ion binding"/>
    <property type="evidence" value="ECO:0007669"/>
    <property type="project" value="InterPro"/>
</dbReference>
<dbReference type="PANTHER" id="PTHR24292">
    <property type="entry name" value="CYTOCHROME P450"/>
    <property type="match status" value="1"/>
</dbReference>
<keyword evidence="6" id="KW-0349">Heme</keyword>
<keyword evidence="9" id="KW-0492">Microsome</keyword>
<evidence type="ECO:0000256" key="10">
    <source>
        <dbReference type="ARBA" id="ARBA00023002"/>
    </source>
</evidence>
<evidence type="ECO:0000256" key="11">
    <source>
        <dbReference type="ARBA" id="ARBA00023004"/>
    </source>
</evidence>
<evidence type="ECO:0000256" key="6">
    <source>
        <dbReference type="ARBA" id="ARBA00022617"/>
    </source>
</evidence>
<evidence type="ECO:0000256" key="7">
    <source>
        <dbReference type="ARBA" id="ARBA00022723"/>
    </source>
</evidence>
<keyword evidence="15" id="KW-0732">Signal</keyword>
<dbReference type="GO" id="GO:0016712">
    <property type="term" value="F:oxidoreductase activity, acting on paired donors, with incorporation or reduction of molecular oxygen, reduced flavin or flavoprotein as one donor, and incorporation of one atom of oxygen"/>
    <property type="evidence" value="ECO:0007669"/>
    <property type="project" value="UniProtKB-EC"/>
</dbReference>
<organism evidence="16">
    <name type="scientific">Cydia pomonella</name>
    <name type="common">Codling moth</name>
    <dbReference type="NCBI Taxonomy" id="82600"/>
    <lineage>
        <taxon>Eukaryota</taxon>
        <taxon>Metazoa</taxon>
        <taxon>Ecdysozoa</taxon>
        <taxon>Arthropoda</taxon>
        <taxon>Hexapoda</taxon>
        <taxon>Insecta</taxon>
        <taxon>Pterygota</taxon>
        <taxon>Neoptera</taxon>
        <taxon>Endopterygota</taxon>
        <taxon>Lepidoptera</taxon>
        <taxon>Glossata</taxon>
        <taxon>Ditrysia</taxon>
        <taxon>Tortricoidea</taxon>
        <taxon>Tortricidae</taxon>
        <taxon>Olethreutinae</taxon>
        <taxon>Grapholitini</taxon>
        <taxon>Cydia</taxon>
    </lineage>
</organism>
<reference evidence="16" key="1">
    <citation type="submission" date="2018-03" db="EMBL/GenBank/DDBJ databases">
        <authorList>
            <person name="Keele B.F."/>
        </authorList>
    </citation>
    <scope>NUCLEOTIDE SEQUENCE</scope>
</reference>
<keyword evidence="13" id="KW-0472">Membrane</keyword>
<evidence type="ECO:0000256" key="8">
    <source>
        <dbReference type="ARBA" id="ARBA00022824"/>
    </source>
</evidence>
<dbReference type="SUPFAM" id="SSF48264">
    <property type="entry name" value="Cytochrome P450"/>
    <property type="match status" value="1"/>
</dbReference>
<comment type="similarity">
    <text evidence="4">Belongs to the cytochrome P450 family.</text>
</comment>
<keyword evidence="10" id="KW-0560">Oxidoreductase</keyword>
<feature type="chain" id="PRO_5016972012" description="unspecific monooxygenase" evidence="15">
    <location>
        <begin position="23"/>
        <end position="257"/>
    </location>
</feature>
<evidence type="ECO:0000256" key="5">
    <source>
        <dbReference type="ARBA" id="ARBA00012109"/>
    </source>
</evidence>
<dbReference type="PANTHER" id="PTHR24292:SF54">
    <property type="entry name" value="CYP9F3-RELATED"/>
    <property type="match status" value="1"/>
</dbReference>
<dbReference type="InterPro" id="IPR001128">
    <property type="entry name" value="Cyt_P450"/>
</dbReference>
<evidence type="ECO:0000256" key="2">
    <source>
        <dbReference type="ARBA" id="ARBA00004174"/>
    </source>
</evidence>
<evidence type="ECO:0000256" key="14">
    <source>
        <dbReference type="ARBA" id="ARBA00047827"/>
    </source>
</evidence>
<dbReference type="InterPro" id="IPR050476">
    <property type="entry name" value="Insect_CytP450_Detox"/>
</dbReference>
<dbReference type="Pfam" id="PF00067">
    <property type="entry name" value="p450"/>
    <property type="match status" value="1"/>
</dbReference>
<sequence length="257" mass="29479">MWFIIALCLIFILLYFTIKSKSSDYWEKQGVPVAAGREWFFGHYKQVFLVKKHIAHLYAELYNEFPEAPVVGYYQLSYPALVVRDPELIRTILTTDFTNYASNGYPVDKNYDVLAGFNPFFTKGEDWKMSRNHASPALSTNKLKGYLPSIVKVGDEMVKYLRNSCQKANIDLKDITTMFTTDVMANAICGIENNTFEDRNSFFATITGEITRQLDITVLDNLIYLAVTIIPGLNKITQLRFATKKLENLLVFLTRQS</sequence>
<evidence type="ECO:0000256" key="9">
    <source>
        <dbReference type="ARBA" id="ARBA00022848"/>
    </source>
</evidence>
<protein>
    <recommendedName>
        <fullName evidence="5">unspecific monooxygenase</fullName>
        <ecNumber evidence="5">1.14.14.1</ecNumber>
    </recommendedName>
</protein>
<evidence type="ECO:0000256" key="3">
    <source>
        <dbReference type="ARBA" id="ARBA00004406"/>
    </source>
</evidence>
<dbReference type="Gene3D" id="1.10.630.10">
    <property type="entry name" value="Cytochrome P450"/>
    <property type="match status" value="1"/>
</dbReference>
<dbReference type="AlphaFoldDB" id="A0A346II07"/>
<evidence type="ECO:0000256" key="13">
    <source>
        <dbReference type="ARBA" id="ARBA00023136"/>
    </source>
</evidence>
<keyword evidence="11" id="KW-0408">Iron</keyword>
<dbReference type="GO" id="GO:0020037">
    <property type="term" value="F:heme binding"/>
    <property type="evidence" value="ECO:0007669"/>
    <property type="project" value="InterPro"/>
</dbReference>
<evidence type="ECO:0000313" key="16">
    <source>
        <dbReference type="EMBL" id="AXP17162.1"/>
    </source>
</evidence>
<evidence type="ECO:0000256" key="4">
    <source>
        <dbReference type="ARBA" id="ARBA00010617"/>
    </source>
</evidence>
<accession>A0A346II07</accession>
<dbReference type="EMBL" id="MH138221">
    <property type="protein sequence ID" value="AXP17162.1"/>
    <property type="molecule type" value="mRNA"/>
</dbReference>
<dbReference type="InterPro" id="IPR036396">
    <property type="entry name" value="Cyt_P450_sf"/>
</dbReference>
<keyword evidence="7" id="KW-0479">Metal-binding</keyword>
<evidence type="ECO:0000256" key="1">
    <source>
        <dbReference type="ARBA" id="ARBA00001971"/>
    </source>
</evidence>
<name>A0A346II07_CYDPO</name>
<comment type="cofactor">
    <cofactor evidence="1">
        <name>heme</name>
        <dbReference type="ChEBI" id="CHEBI:30413"/>
    </cofactor>
</comment>
<dbReference type="EC" id="1.14.14.1" evidence="5"/>
<feature type="signal peptide" evidence="15">
    <location>
        <begin position="1"/>
        <end position="22"/>
    </location>
</feature>
<comment type="subcellular location">
    <subcellularLocation>
        <location evidence="3">Endoplasmic reticulum membrane</location>
        <topology evidence="3">Peripheral membrane protein</topology>
    </subcellularLocation>
    <subcellularLocation>
        <location evidence="2">Microsome membrane</location>
        <topology evidence="2">Peripheral membrane protein</topology>
    </subcellularLocation>
</comment>
<evidence type="ECO:0000256" key="12">
    <source>
        <dbReference type="ARBA" id="ARBA00023033"/>
    </source>
</evidence>
<comment type="catalytic activity">
    <reaction evidence="14">
        <text>an organic molecule + reduced [NADPH--hemoprotein reductase] + O2 = an alcohol + oxidized [NADPH--hemoprotein reductase] + H2O + H(+)</text>
        <dbReference type="Rhea" id="RHEA:17149"/>
        <dbReference type="Rhea" id="RHEA-COMP:11964"/>
        <dbReference type="Rhea" id="RHEA-COMP:11965"/>
        <dbReference type="ChEBI" id="CHEBI:15377"/>
        <dbReference type="ChEBI" id="CHEBI:15378"/>
        <dbReference type="ChEBI" id="CHEBI:15379"/>
        <dbReference type="ChEBI" id="CHEBI:30879"/>
        <dbReference type="ChEBI" id="CHEBI:57618"/>
        <dbReference type="ChEBI" id="CHEBI:58210"/>
        <dbReference type="ChEBI" id="CHEBI:142491"/>
        <dbReference type="EC" id="1.14.14.1"/>
    </reaction>
</comment>
<keyword evidence="12" id="KW-0503">Monooxygenase</keyword>
<dbReference type="GO" id="GO:0005789">
    <property type="term" value="C:endoplasmic reticulum membrane"/>
    <property type="evidence" value="ECO:0007669"/>
    <property type="project" value="UniProtKB-SubCell"/>
</dbReference>